<dbReference type="InterPro" id="IPR047618">
    <property type="entry name" value="QOR-like"/>
</dbReference>
<dbReference type="InterPro" id="IPR013154">
    <property type="entry name" value="ADH-like_N"/>
</dbReference>
<dbReference type="SUPFAM" id="SSF50129">
    <property type="entry name" value="GroES-like"/>
    <property type="match status" value="1"/>
</dbReference>
<dbReference type="GO" id="GO:0005829">
    <property type="term" value="C:cytosol"/>
    <property type="evidence" value="ECO:0007669"/>
    <property type="project" value="TreeGrafter"/>
</dbReference>
<dbReference type="Proteomes" id="UP000199548">
    <property type="component" value="Unassembled WGS sequence"/>
</dbReference>
<dbReference type="OrthoDB" id="9805883at2"/>
<dbReference type="GO" id="GO:0035925">
    <property type="term" value="F:mRNA 3'-UTR AU-rich region binding"/>
    <property type="evidence" value="ECO:0007669"/>
    <property type="project" value="TreeGrafter"/>
</dbReference>
<dbReference type="Gene3D" id="3.40.50.720">
    <property type="entry name" value="NAD(P)-binding Rossmann-like Domain"/>
    <property type="match status" value="1"/>
</dbReference>
<dbReference type="EMBL" id="FOQU01000008">
    <property type="protein sequence ID" value="SFJ60512.1"/>
    <property type="molecule type" value="Genomic_DNA"/>
</dbReference>
<dbReference type="RefSeq" id="WP_091017525.1">
    <property type="nucleotide sequence ID" value="NZ_CP041745.1"/>
</dbReference>
<dbReference type="PANTHER" id="PTHR48106">
    <property type="entry name" value="QUINONE OXIDOREDUCTASE PIG3-RELATED"/>
    <property type="match status" value="1"/>
</dbReference>
<proteinExistence type="predicted"/>
<dbReference type="SUPFAM" id="SSF51735">
    <property type="entry name" value="NAD(P)-binding Rossmann-fold domains"/>
    <property type="match status" value="1"/>
</dbReference>
<protein>
    <submittedName>
        <fullName evidence="4">NADPH2:quinone reductase</fullName>
    </submittedName>
</protein>
<dbReference type="GO" id="GO:0070402">
    <property type="term" value="F:NADPH binding"/>
    <property type="evidence" value="ECO:0007669"/>
    <property type="project" value="TreeGrafter"/>
</dbReference>
<dbReference type="InterPro" id="IPR013149">
    <property type="entry name" value="ADH-like_C"/>
</dbReference>
<keyword evidence="2" id="KW-0560">Oxidoreductase</keyword>
<accession>A0A1I3SQR1</accession>
<evidence type="ECO:0000256" key="1">
    <source>
        <dbReference type="ARBA" id="ARBA00022857"/>
    </source>
</evidence>
<feature type="domain" description="Enoyl reductase (ER)" evidence="3">
    <location>
        <begin position="10"/>
        <end position="326"/>
    </location>
</feature>
<gene>
    <name evidence="4" type="ORF">SAMN05192543_108312</name>
</gene>
<dbReference type="Gene3D" id="3.90.180.10">
    <property type="entry name" value="Medium-chain alcohol dehydrogenases, catalytic domain"/>
    <property type="match status" value="1"/>
</dbReference>
<reference evidence="4 5" key="1">
    <citation type="submission" date="2016-10" db="EMBL/GenBank/DDBJ databases">
        <authorList>
            <person name="de Groot N.N."/>
        </authorList>
    </citation>
    <scope>NUCLEOTIDE SEQUENCE [LARGE SCALE GENOMIC DNA]</scope>
    <source>
        <strain evidence="4 5">LMG 23650</strain>
    </source>
</reference>
<dbReference type="AlphaFoldDB" id="A0A1I3SQR1"/>
<keyword evidence="1" id="KW-0521">NADP</keyword>
<organism evidence="4 5">
    <name type="scientific">Paraburkholderia megapolitana</name>
    <dbReference type="NCBI Taxonomy" id="420953"/>
    <lineage>
        <taxon>Bacteria</taxon>
        <taxon>Pseudomonadati</taxon>
        <taxon>Pseudomonadota</taxon>
        <taxon>Betaproteobacteria</taxon>
        <taxon>Burkholderiales</taxon>
        <taxon>Burkholderiaceae</taxon>
        <taxon>Paraburkholderia</taxon>
    </lineage>
</organism>
<dbReference type="GO" id="GO:0003960">
    <property type="term" value="F:quinone reductase (NADPH) activity"/>
    <property type="evidence" value="ECO:0007669"/>
    <property type="project" value="InterPro"/>
</dbReference>
<keyword evidence="5" id="KW-1185">Reference proteome</keyword>
<dbReference type="SMART" id="SM00829">
    <property type="entry name" value="PKS_ER"/>
    <property type="match status" value="1"/>
</dbReference>
<dbReference type="InterPro" id="IPR036291">
    <property type="entry name" value="NAD(P)-bd_dom_sf"/>
</dbReference>
<name>A0A1I3SQR1_9BURK</name>
<dbReference type="InterPro" id="IPR011032">
    <property type="entry name" value="GroES-like_sf"/>
</dbReference>
<evidence type="ECO:0000259" key="3">
    <source>
        <dbReference type="SMART" id="SM00829"/>
    </source>
</evidence>
<evidence type="ECO:0000313" key="5">
    <source>
        <dbReference type="Proteomes" id="UP000199548"/>
    </source>
</evidence>
<dbReference type="STRING" id="420953.SAMN05192543_108312"/>
<evidence type="ECO:0000313" key="4">
    <source>
        <dbReference type="EMBL" id="SFJ60512.1"/>
    </source>
</evidence>
<dbReference type="Pfam" id="PF00107">
    <property type="entry name" value="ADH_zinc_N"/>
    <property type="match status" value="1"/>
</dbReference>
<dbReference type="PANTHER" id="PTHR48106:SF13">
    <property type="entry name" value="QUINONE OXIDOREDUCTASE-RELATED"/>
    <property type="match status" value="1"/>
</dbReference>
<dbReference type="CDD" id="cd05286">
    <property type="entry name" value="QOR2"/>
    <property type="match status" value="1"/>
</dbReference>
<dbReference type="InterPro" id="IPR020843">
    <property type="entry name" value="ER"/>
</dbReference>
<sequence>MRAIQIHEYGGPEVLQRVEIDVPKPAPGEVLVRVVAAGINFMDIHTRQGKYRESRTYPVRIPCTLGMEGSGEVIEVGAGVTSCRKGDRVAWCIAWGAYAEYALVPAARLAKLPDGIDYDIAAAAIFQGSTAHYLLEDVAHIGAGSTCLVHAASGGIGQLLVQLAKRRGAEVFATTSSPAKAAIAKSLGADHVLMYEDGAFADRVRDLTHGRGVDVVFDAVGRTTLRDSFRATRTRGLVVNYGSVTGPMSDLDPYELGEAGSLFLTRPRLADHLADVETVQRRADDIFAAIQQGALHIGINGRYTLDTVEAAHAALEERRQSGKAVMDIA</sequence>
<evidence type="ECO:0000256" key="2">
    <source>
        <dbReference type="ARBA" id="ARBA00023002"/>
    </source>
</evidence>
<dbReference type="Pfam" id="PF08240">
    <property type="entry name" value="ADH_N"/>
    <property type="match status" value="1"/>
</dbReference>